<dbReference type="RefSeq" id="WP_237379454.1">
    <property type="nucleotide sequence ID" value="NZ_CP071793.1"/>
</dbReference>
<keyword evidence="7 16" id="KW-0963">Cytoplasm</keyword>
<dbReference type="Pfam" id="PF03309">
    <property type="entry name" value="Pan_kinase"/>
    <property type="match status" value="1"/>
</dbReference>
<evidence type="ECO:0000313" key="17">
    <source>
        <dbReference type="EMBL" id="QTD49823.1"/>
    </source>
</evidence>
<dbReference type="UniPathway" id="UPA00241">
    <property type="reaction ID" value="UER00352"/>
</dbReference>
<feature type="binding site" evidence="16">
    <location>
        <position position="184"/>
    </location>
    <ligand>
        <name>substrate</name>
    </ligand>
</feature>
<dbReference type="NCBIfam" id="NF009848">
    <property type="entry name" value="PRK13318.1-6"/>
    <property type="match status" value="1"/>
</dbReference>
<dbReference type="GO" id="GO:0046872">
    <property type="term" value="F:metal ion binding"/>
    <property type="evidence" value="ECO:0007669"/>
    <property type="project" value="UniProtKB-KW"/>
</dbReference>
<keyword evidence="12 16" id="KW-0630">Potassium</keyword>
<dbReference type="NCBIfam" id="NF009855">
    <property type="entry name" value="PRK13321.1"/>
    <property type="match status" value="1"/>
</dbReference>
<evidence type="ECO:0000256" key="16">
    <source>
        <dbReference type="HAMAP-Rule" id="MF_01274"/>
    </source>
</evidence>
<evidence type="ECO:0000256" key="12">
    <source>
        <dbReference type="ARBA" id="ARBA00022958"/>
    </source>
</evidence>
<evidence type="ECO:0000256" key="10">
    <source>
        <dbReference type="ARBA" id="ARBA00022777"/>
    </source>
</evidence>
<keyword evidence="8 16" id="KW-0808">Transferase</keyword>
<dbReference type="EC" id="2.7.1.33" evidence="6 16"/>
<comment type="cofactor">
    <cofactor evidence="2">
        <name>K(+)</name>
        <dbReference type="ChEBI" id="CHEBI:29103"/>
    </cofactor>
</comment>
<evidence type="ECO:0000256" key="8">
    <source>
        <dbReference type="ARBA" id="ARBA00022679"/>
    </source>
</evidence>
<comment type="pathway">
    <text evidence="4 16">Cofactor biosynthesis; coenzyme A biosynthesis; CoA from (R)-pantothenate: step 1/5.</text>
</comment>
<reference evidence="17" key="1">
    <citation type="submission" date="2021-03" db="EMBL/GenBank/DDBJ databases">
        <title>Acanthopleuribacteraceae sp. M133.</title>
        <authorList>
            <person name="Wang G."/>
        </authorList>
    </citation>
    <scope>NUCLEOTIDE SEQUENCE</scope>
    <source>
        <strain evidence="17">M133</strain>
    </source>
</reference>
<keyword evidence="11 16" id="KW-0067">ATP-binding</keyword>
<keyword evidence="9 16" id="KW-0547">Nucleotide-binding</keyword>
<dbReference type="KEGG" id="scor:J3U87_29930"/>
<name>A0A8A4TJQ6_SULCO</name>
<evidence type="ECO:0000256" key="1">
    <source>
        <dbReference type="ARBA" id="ARBA00001206"/>
    </source>
</evidence>
<comment type="subunit">
    <text evidence="5 16">Homodimer.</text>
</comment>
<keyword evidence="18" id="KW-1185">Reference proteome</keyword>
<evidence type="ECO:0000256" key="4">
    <source>
        <dbReference type="ARBA" id="ARBA00005225"/>
    </source>
</evidence>
<feature type="binding site" evidence="16">
    <location>
        <begin position="6"/>
        <end position="13"/>
    </location>
    <ligand>
        <name>ATP</name>
        <dbReference type="ChEBI" id="CHEBI:30616"/>
    </ligand>
</feature>
<dbReference type="CDD" id="cd24015">
    <property type="entry name" value="ASKHA_NBD_PanK-III"/>
    <property type="match status" value="1"/>
</dbReference>
<feature type="binding site" evidence="16">
    <location>
        <position position="129"/>
    </location>
    <ligand>
        <name>K(+)</name>
        <dbReference type="ChEBI" id="CHEBI:29103"/>
    </ligand>
</feature>
<evidence type="ECO:0000313" key="18">
    <source>
        <dbReference type="Proteomes" id="UP000663929"/>
    </source>
</evidence>
<keyword evidence="13 16" id="KW-0173">Coenzyme A biosynthesis</keyword>
<keyword evidence="16" id="KW-0479">Metal-binding</keyword>
<comment type="function">
    <text evidence="16">Catalyzes the phosphorylation of pantothenate (Pan), the first step in CoA biosynthesis.</text>
</comment>
<dbReference type="InterPro" id="IPR043129">
    <property type="entry name" value="ATPase_NBD"/>
</dbReference>
<keyword evidence="10 16" id="KW-0418">Kinase</keyword>
<dbReference type="PANTHER" id="PTHR34265">
    <property type="entry name" value="TYPE III PANTOTHENATE KINASE"/>
    <property type="match status" value="1"/>
</dbReference>
<proteinExistence type="inferred from homology"/>
<accession>A0A8A4TJQ6</accession>
<evidence type="ECO:0000256" key="13">
    <source>
        <dbReference type="ARBA" id="ARBA00022993"/>
    </source>
</evidence>
<feature type="active site" description="Proton acceptor" evidence="16">
    <location>
        <position position="109"/>
    </location>
</feature>
<dbReference type="PANTHER" id="PTHR34265:SF1">
    <property type="entry name" value="TYPE III PANTOTHENATE KINASE"/>
    <property type="match status" value="1"/>
</dbReference>
<evidence type="ECO:0000256" key="6">
    <source>
        <dbReference type="ARBA" id="ARBA00012102"/>
    </source>
</evidence>
<protein>
    <recommendedName>
        <fullName evidence="15 16">Type III pantothenate kinase</fullName>
        <ecNumber evidence="6 16">2.7.1.33</ecNumber>
    </recommendedName>
    <alternativeName>
        <fullName evidence="16">PanK-III</fullName>
    </alternativeName>
    <alternativeName>
        <fullName evidence="16">Pantothenic acid kinase</fullName>
    </alternativeName>
</protein>
<dbReference type="Proteomes" id="UP000663929">
    <property type="component" value="Chromosome"/>
</dbReference>
<dbReference type="Gene3D" id="3.30.420.40">
    <property type="match status" value="2"/>
</dbReference>
<dbReference type="NCBIfam" id="TIGR00671">
    <property type="entry name" value="baf"/>
    <property type="match status" value="1"/>
</dbReference>
<evidence type="ECO:0000256" key="2">
    <source>
        <dbReference type="ARBA" id="ARBA00001958"/>
    </source>
</evidence>
<sequence>MLLAIDVGNTNTVIGLFRGSDLVHSWRLTTAPQQTVDEYGILFRNLFEPAGFQASEVSRAIISCVVPPLQETLRTMCASYFDITALVVGPGIKTGIALQVDHPQEVGADRIVNAIAAFKLYGGPAIVVDFGTATTFDPIGENGAFLGGAIAPGVNISAEALYKAAAKLPRVEIQKPKRVIGKNTVENIQSGLFFGYVGLVDGILSAMKQEMGKEPAVVATGGLGETFCRNSNHIQHYNANLTLVGLQLLAEKNF</sequence>
<dbReference type="InterPro" id="IPR004619">
    <property type="entry name" value="Type_III_PanK"/>
</dbReference>
<evidence type="ECO:0000256" key="11">
    <source>
        <dbReference type="ARBA" id="ARBA00022840"/>
    </source>
</evidence>
<evidence type="ECO:0000256" key="15">
    <source>
        <dbReference type="ARBA" id="ARBA00040883"/>
    </source>
</evidence>
<feature type="binding site" evidence="16">
    <location>
        <begin position="107"/>
        <end position="110"/>
    </location>
    <ligand>
        <name>substrate</name>
    </ligand>
</feature>
<feature type="binding site" evidence="16">
    <location>
        <position position="132"/>
    </location>
    <ligand>
        <name>ATP</name>
        <dbReference type="ChEBI" id="CHEBI:30616"/>
    </ligand>
</feature>
<dbReference type="SUPFAM" id="SSF53067">
    <property type="entry name" value="Actin-like ATPase domain"/>
    <property type="match status" value="2"/>
</dbReference>
<comment type="similarity">
    <text evidence="14 16">Belongs to the type III pantothenate kinase family.</text>
</comment>
<evidence type="ECO:0000256" key="9">
    <source>
        <dbReference type="ARBA" id="ARBA00022741"/>
    </source>
</evidence>
<dbReference type="HAMAP" id="MF_01274">
    <property type="entry name" value="Pantothen_kinase_3"/>
    <property type="match status" value="1"/>
</dbReference>
<comment type="catalytic activity">
    <reaction evidence="1 16">
        <text>(R)-pantothenate + ATP = (R)-4'-phosphopantothenate + ADP + H(+)</text>
        <dbReference type="Rhea" id="RHEA:16373"/>
        <dbReference type="ChEBI" id="CHEBI:10986"/>
        <dbReference type="ChEBI" id="CHEBI:15378"/>
        <dbReference type="ChEBI" id="CHEBI:29032"/>
        <dbReference type="ChEBI" id="CHEBI:30616"/>
        <dbReference type="ChEBI" id="CHEBI:456216"/>
        <dbReference type="EC" id="2.7.1.33"/>
    </reaction>
</comment>
<comment type="subcellular location">
    <subcellularLocation>
        <location evidence="3 16">Cytoplasm</location>
    </subcellularLocation>
</comment>
<evidence type="ECO:0000256" key="14">
    <source>
        <dbReference type="ARBA" id="ARBA00038036"/>
    </source>
</evidence>
<dbReference type="EMBL" id="CP071793">
    <property type="protein sequence ID" value="QTD49823.1"/>
    <property type="molecule type" value="Genomic_DNA"/>
</dbReference>
<organism evidence="17 18">
    <name type="scientific">Sulfidibacter corallicola</name>
    <dbReference type="NCBI Taxonomy" id="2818388"/>
    <lineage>
        <taxon>Bacteria</taxon>
        <taxon>Pseudomonadati</taxon>
        <taxon>Acidobacteriota</taxon>
        <taxon>Holophagae</taxon>
        <taxon>Acanthopleuribacterales</taxon>
        <taxon>Acanthopleuribacteraceae</taxon>
        <taxon>Sulfidibacter</taxon>
    </lineage>
</organism>
<dbReference type="GO" id="GO:0005737">
    <property type="term" value="C:cytoplasm"/>
    <property type="evidence" value="ECO:0007669"/>
    <property type="project" value="UniProtKB-SubCell"/>
</dbReference>
<dbReference type="GO" id="GO:0015937">
    <property type="term" value="P:coenzyme A biosynthetic process"/>
    <property type="evidence" value="ECO:0007669"/>
    <property type="project" value="UniProtKB-UniRule"/>
</dbReference>
<comment type="caution">
    <text evidence="16">Lacks conserved residue(s) required for the propagation of feature annotation.</text>
</comment>
<evidence type="ECO:0000256" key="3">
    <source>
        <dbReference type="ARBA" id="ARBA00004496"/>
    </source>
</evidence>
<dbReference type="GO" id="GO:0005524">
    <property type="term" value="F:ATP binding"/>
    <property type="evidence" value="ECO:0007669"/>
    <property type="project" value="UniProtKB-UniRule"/>
</dbReference>
<comment type="cofactor">
    <cofactor evidence="16">
        <name>NH4(+)</name>
        <dbReference type="ChEBI" id="CHEBI:28938"/>
    </cofactor>
    <cofactor evidence="16">
        <name>K(+)</name>
        <dbReference type="ChEBI" id="CHEBI:29103"/>
    </cofactor>
    <text evidence="16">A monovalent cation. Ammonium or potassium.</text>
</comment>
<evidence type="ECO:0000256" key="7">
    <source>
        <dbReference type="ARBA" id="ARBA00022490"/>
    </source>
</evidence>
<dbReference type="AlphaFoldDB" id="A0A8A4TJQ6"/>
<dbReference type="GO" id="GO:0004594">
    <property type="term" value="F:pantothenate kinase activity"/>
    <property type="evidence" value="ECO:0007669"/>
    <property type="project" value="UniProtKB-UniRule"/>
</dbReference>
<gene>
    <name evidence="16" type="primary">coaX</name>
    <name evidence="17" type="ORF">J3U87_29930</name>
</gene>
<evidence type="ECO:0000256" key="5">
    <source>
        <dbReference type="ARBA" id="ARBA00011738"/>
    </source>
</evidence>